<evidence type="ECO:0000313" key="9">
    <source>
        <dbReference type="EMBL" id="SMD32407.1"/>
    </source>
</evidence>
<dbReference type="PROSITE" id="PS51296">
    <property type="entry name" value="RIESKE"/>
    <property type="match status" value="1"/>
</dbReference>
<evidence type="ECO:0000256" key="6">
    <source>
        <dbReference type="ARBA" id="ARBA00023014"/>
    </source>
</evidence>
<keyword evidence="5" id="KW-0408">Iron</keyword>
<dbReference type="SUPFAM" id="SSF50022">
    <property type="entry name" value="ISP domain"/>
    <property type="match status" value="1"/>
</dbReference>
<dbReference type="InterPro" id="IPR017941">
    <property type="entry name" value="Rieske_2Fe-2S"/>
</dbReference>
<evidence type="ECO:0000256" key="5">
    <source>
        <dbReference type="ARBA" id="ARBA00023004"/>
    </source>
</evidence>
<protein>
    <submittedName>
        <fullName evidence="9">Choline monooxygenase</fullName>
    </submittedName>
</protein>
<sequence>MNHNYQIDPDITKAETLPASFYKDSSVFDLLREKVFLKTWQFVGDEQLVPLTEDVFPSVLLDNYLTEPILLTRDRSNQIRCMTNVCTHRGNLIAQHPGKQKKLKCMYHGRRFGLDGNFEHMPEFKEAQNFPRACDDLHQFPLEKWGPLLFAGLDDEFPFGSIIGKMKERVGFLPIQDFRLDTSRSKDYLINAHWALYCDNYLEGFHIPFVHKDLNDALDYGLYTTEIYDYLNLQIGYADDDTELFELPEGHPDFGKKVGAYYYWVFPNMMFNFYPWGLSINVVKPMSPNKTKVSFISYVYDESKIDSSAGALLDKVEREDEFVVEGVQKGIRSHFYQAGRYSPKMEKGVHHFHRLLAEFLSR</sequence>
<keyword evidence="7" id="KW-0520">NAD</keyword>
<name>A0A1W2G6X0_REIFA</name>
<keyword evidence="6" id="KW-0411">Iron-sulfur</keyword>
<keyword evidence="4" id="KW-0560">Oxidoreductase</keyword>
<dbReference type="Pfam" id="PF00848">
    <property type="entry name" value="Ring_hydroxyl_A"/>
    <property type="match status" value="1"/>
</dbReference>
<dbReference type="PANTHER" id="PTHR43756:SF5">
    <property type="entry name" value="CHOLINE MONOOXYGENASE, CHLOROPLASTIC"/>
    <property type="match status" value="1"/>
</dbReference>
<evidence type="ECO:0000256" key="7">
    <source>
        <dbReference type="ARBA" id="ARBA00023027"/>
    </source>
</evidence>
<dbReference type="PANTHER" id="PTHR43756">
    <property type="entry name" value="CHOLINE MONOOXYGENASE, CHLOROPLASTIC"/>
    <property type="match status" value="1"/>
</dbReference>
<evidence type="ECO:0000313" key="10">
    <source>
        <dbReference type="Proteomes" id="UP000192472"/>
    </source>
</evidence>
<dbReference type="InterPro" id="IPR015881">
    <property type="entry name" value="ARHD_Rieske_2Fe_2S"/>
</dbReference>
<dbReference type="STRING" id="692418.SAMN04488029_0752"/>
<dbReference type="AlphaFoldDB" id="A0A1W2G6X0"/>
<keyword evidence="3" id="KW-0479">Metal-binding</keyword>
<dbReference type="GO" id="GO:0004497">
    <property type="term" value="F:monooxygenase activity"/>
    <property type="evidence" value="ECO:0007669"/>
    <property type="project" value="UniProtKB-KW"/>
</dbReference>
<dbReference type="InterPro" id="IPR015879">
    <property type="entry name" value="Ring_hydroxy_dOase_asu_C_dom"/>
</dbReference>
<dbReference type="GO" id="GO:0005506">
    <property type="term" value="F:iron ion binding"/>
    <property type="evidence" value="ECO:0007669"/>
    <property type="project" value="InterPro"/>
</dbReference>
<evidence type="ECO:0000256" key="4">
    <source>
        <dbReference type="ARBA" id="ARBA00023002"/>
    </source>
</evidence>
<dbReference type="InterPro" id="IPR001663">
    <property type="entry name" value="Rng_hydr_dOase-A"/>
</dbReference>
<keyword evidence="2" id="KW-0001">2Fe-2S</keyword>
<dbReference type="Gene3D" id="3.90.380.10">
    <property type="entry name" value="Naphthalene 1,2-dioxygenase Alpha Subunit, Chain A, domain 1"/>
    <property type="match status" value="2"/>
</dbReference>
<dbReference type="CDD" id="cd03469">
    <property type="entry name" value="Rieske_RO_Alpha_N"/>
    <property type="match status" value="1"/>
</dbReference>
<reference evidence="9 10" key="1">
    <citation type="submission" date="2017-04" db="EMBL/GenBank/DDBJ databases">
        <authorList>
            <person name="Afonso C.L."/>
            <person name="Miller P.J."/>
            <person name="Scott M.A."/>
            <person name="Spackman E."/>
            <person name="Goraichik I."/>
            <person name="Dimitrov K.M."/>
            <person name="Suarez D.L."/>
            <person name="Swayne D.E."/>
        </authorList>
    </citation>
    <scope>NUCLEOTIDE SEQUENCE [LARGE SCALE GENOMIC DNA]</scope>
    <source>
        <strain evidence="9 10">DSM 26133</strain>
    </source>
</reference>
<dbReference type="SUPFAM" id="SSF55961">
    <property type="entry name" value="Bet v1-like"/>
    <property type="match status" value="1"/>
</dbReference>
<feature type="domain" description="Rieske" evidence="8">
    <location>
        <begin position="40"/>
        <end position="151"/>
    </location>
</feature>
<keyword evidence="10" id="KW-1185">Reference proteome</keyword>
<dbReference type="EMBL" id="FWYF01000001">
    <property type="protein sequence ID" value="SMD32407.1"/>
    <property type="molecule type" value="Genomic_DNA"/>
</dbReference>
<evidence type="ECO:0000256" key="2">
    <source>
        <dbReference type="ARBA" id="ARBA00022714"/>
    </source>
</evidence>
<dbReference type="PROSITE" id="PS00570">
    <property type="entry name" value="RING_HYDROXYL_ALPHA"/>
    <property type="match status" value="1"/>
</dbReference>
<accession>A0A1W2G6X0</accession>
<dbReference type="OrthoDB" id="9767869at2"/>
<proteinExistence type="predicted"/>
<dbReference type="CDD" id="cd08883">
    <property type="entry name" value="RHO_alpha_C_CMO-like"/>
    <property type="match status" value="1"/>
</dbReference>
<gene>
    <name evidence="9" type="ORF">SAMN04488029_0752</name>
</gene>
<keyword evidence="9" id="KW-0503">Monooxygenase</keyword>
<dbReference type="InterPro" id="IPR036922">
    <property type="entry name" value="Rieske_2Fe-2S_sf"/>
</dbReference>
<organism evidence="9 10">
    <name type="scientific">Reichenbachiella faecimaris</name>
    <dbReference type="NCBI Taxonomy" id="692418"/>
    <lineage>
        <taxon>Bacteria</taxon>
        <taxon>Pseudomonadati</taxon>
        <taxon>Bacteroidota</taxon>
        <taxon>Cytophagia</taxon>
        <taxon>Cytophagales</taxon>
        <taxon>Reichenbachiellaceae</taxon>
        <taxon>Reichenbachiella</taxon>
    </lineage>
</organism>
<dbReference type="RefSeq" id="WP_084371067.1">
    <property type="nucleotide sequence ID" value="NZ_FWYF01000001.1"/>
</dbReference>
<comment type="cofactor">
    <cofactor evidence="1">
        <name>Fe cation</name>
        <dbReference type="ChEBI" id="CHEBI:24875"/>
    </cofactor>
</comment>
<evidence type="ECO:0000256" key="3">
    <source>
        <dbReference type="ARBA" id="ARBA00022723"/>
    </source>
</evidence>
<dbReference type="Proteomes" id="UP000192472">
    <property type="component" value="Unassembled WGS sequence"/>
</dbReference>
<evidence type="ECO:0000256" key="1">
    <source>
        <dbReference type="ARBA" id="ARBA00001962"/>
    </source>
</evidence>
<dbReference type="Pfam" id="PF00355">
    <property type="entry name" value="Rieske"/>
    <property type="match status" value="1"/>
</dbReference>
<dbReference type="Gene3D" id="2.102.10.10">
    <property type="entry name" value="Rieske [2Fe-2S] iron-sulphur domain"/>
    <property type="match status" value="1"/>
</dbReference>
<evidence type="ECO:0000259" key="8">
    <source>
        <dbReference type="PROSITE" id="PS51296"/>
    </source>
</evidence>
<dbReference type="GO" id="GO:0051537">
    <property type="term" value="F:2 iron, 2 sulfur cluster binding"/>
    <property type="evidence" value="ECO:0007669"/>
    <property type="project" value="UniProtKB-KW"/>
</dbReference>